<dbReference type="SUPFAM" id="SSF51412">
    <property type="entry name" value="Inosine monophosphate dehydrogenase (IMPDH)"/>
    <property type="match status" value="1"/>
</dbReference>
<accession>A0A9X4AQV1</accession>
<dbReference type="PANTHER" id="PTHR42747:SF4">
    <property type="entry name" value="BLR1330 PROTEIN"/>
    <property type="match status" value="1"/>
</dbReference>
<evidence type="ECO:0000313" key="6">
    <source>
        <dbReference type="EMBL" id="MDC3979460.1"/>
    </source>
</evidence>
<dbReference type="RefSeq" id="WP_272418124.1">
    <property type="nucleotide sequence ID" value="NZ_JAGTJJ010000001.1"/>
</dbReference>
<keyword evidence="2" id="KW-0285">Flavoprotein</keyword>
<dbReference type="AlphaFoldDB" id="A0A9X4AQV1"/>
<dbReference type="Pfam" id="PF03060">
    <property type="entry name" value="NMO"/>
    <property type="match status" value="1"/>
</dbReference>
<keyword evidence="7" id="KW-1185">Reference proteome</keyword>
<evidence type="ECO:0000256" key="2">
    <source>
        <dbReference type="ARBA" id="ARBA00022630"/>
    </source>
</evidence>
<dbReference type="Proteomes" id="UP001151081">
    <property type="component" value="Unassembled WGS sequence"/>
</dbReference>
<evidence type="ECO:0000256" key="1">
    <source>
        <dbReference type="ARBA" id="ARBA00009881"/>
    </source>
</evidence>
<gene>
    <name evidence="6" type="ORF">KEG57_03045</name>
</gene>
<name>A0A9X4AQV1_9BACT</name>
<dbReference type="InterPro" id="IPR004136">
    <property type="entry name" value="NMO"/>
</dbReference>
<protein>
    <submittedName>
        <fullName evidence="6">Nitronate monooxygenase</fullName>
    </submittedName>
</protein>
<dbReference type="GO" id="GO:0018580">
    <property type="term" value="F:nitronate monooxygenase activity"/>
    <property type="evidence" value="ECO:0007669"/>
    <property type="project" value="InterPro"/>
</dbReference>
<dbReference type="CDD" id="cd04730">
    <property type="entry name" value="NPD_like"/>
    <property type="match status" value="1"/>
</dbReference>
<dbReference type="PANTHER" id="PTHR42747">
    <property type="entry name" value="NITRONATE MONOOXYGENASE-RELATED"/>
    <property type="match status" value="1"/>
</dbReference>
<keyword evidence="4" id="KW-0560">Oxidoreductase</keyword>
<evidence type="ECO:0000256" key="5">
    <source>
        <dbReference type="ARBA" id="ARBA00023033"/>
    </source>
</evidence>
<keyword evidence="3" id="KW-0288">FMN</keyword>
<comment type="similarity">
    <text evidence="1">Belongs to the nitronate monooxygenase family. NMO class I subfamily.</text>
</comment>
<comment type="caution">
    <text evidence="6">The sequence shown here is derived from an EMBL/GenBank/DDBJ whole genome shotgun (WGS) entry which is preliminary data.</text>
</comment>
<evidence type="ECO:0000256" key="3">
    <source>
        <dbReference type="ARBA" id="ARBA00022643"/>
    </source>
</evidence>
<proteinExistence type="inferred from homology"/>
<dbReference type="Gene3D" id="3.20.20.70">
    <property type="entry name" value="Aldolase class I"/>
    <property type="match status" value="1"/>
</dbReference>
<evidence type="ECO:0000313" key="7">
    <source>
        <dbReference type="Proteomes" id="UP001151081"/>
    </source>
</evidence>
<dbReference type="EMBL" id="JAGTJJ010000001">
    <property type="protein sequence ID" value="MDC3979460.1"/>
    <property type="molecule type" value="Genomic_DNA"/>
</dbReference>
<dbReference type="FunFam" id="3.20.20.70:FF:000210">
    <property type="entry name" value="2-nitropropane dioxygenase"/>
    <property type="match status" value="1"/>
</dbReference>
<keyword evidence="5 6" id="KW-0503">Monooxygenase</keyword>
<sequence>MPIPKSLEGRLTLPVIGAPMFIVSGPELVIAQCKAGVVGSFPALNARPKEQLEVWITRIKTELEEYRAQNPGARVAPFAVNQIAHRSNDRLEHDMEVCVRHEVPIIITSLRPPAEVVKAVHSYGGIVLHDVINVRHAEKAIEEGVDGLILVCAGAGGHAGTLSPFALVAEVRKFYQGTVCLAGAISTGRDVLTAQSIGADLAYVGTRFIATEEANAMPAYKQMLVDTAAKDIVYSSLFTGVHGNYLKPSVAAAGFDPDNLPSADKSTMNFGSGGNTAAKAWRDIWSAGQGVGSIADAPSVETLVRRMRAEYDAACGDLLTRSSTFRG</sequence>
<reference evidence="6 7" key="1">
    <citation type="submission" date="2021-04" db="EMBL/GenBank/DDBJ databases">
        <title>Genome analysis of Polyangium sp.</title>
        <authorList>
            <person name="Li Y."/>
            <person name="Wang J."/>
        </authorList>
    </citation>
    <scope>NUCLEOTIDE SEQUENCE [LARGE SCALE GENOMIC DNA]</scope>
    <source>
        <strain evidence="6 7">SDU14</strain>
    </source>
</reference>
<organism evidence="6 7">
    <name type="scientific">Polyangium jinanense</name>
    <dbReference type="NCBI Taxonomy" id="2829994"/>
    <lineage>
        <taxon>Bacteria</taxon>
        <taxon>Pseudomonadati</taxon>
        <taxon>Myxococcota</taxon>
        <taxon>Polyangia</taxon>
        <taxon>Polyangiales</taxon>
        <taxon>Polyangiaceae</taxon>
        <taxon>Polyangium</taxon>
    </lineage>
</organism>
<evidence type="ECO:0000256" key="4">
    <source>
        <dbReference type="ARBA" id="ARBA00023002"/>
    </source>
</evidence>
<dbReference type="InterPro" id="IPR013785">
    <property type="entry name" value="Aldolase_TIM"/>
</dbReference>